<gene>
    <name evidence="2" type="ORF">C9I28_17210</name>
</gene>
<sequence>MLFPYLDGAVLAARAIGTWARAAGFAPDDVHVIDDAYVDGRENPVTCARVQGAADALFAAGGPAVEHVLLAFCGHGLTDENLASICWLFSDSVAAKYRVVAERFCGELLLRGVARITLISDACRDFPPRLDVLRLDPIRGVVLNGTPADSPLMDRLAACQDGAKGYMVFADQVPGKCIFSGVVTDALWGLEATAIADGVITTASLGACVLRRTTERAREYGLKLFPDCSVAPVPAILHRVAQPPAVPDDLQPWPPAGAGTAAAGAAPAPHGEAAAPPPPATVDIAKMLRTLVRDADDVTAAPTMKFASGLPRRMTRRFRALAMTVPEARANLVVRAARRVLSSAAAVLTRVSGTGWRVDAPGPQHAVLVEFNDGTVAPAVVGRDLLVSLLHRSGGTVHLAYATRSASWDRRRATDLIGRFASGSLGRDALPHLVAHLSHSGKPDPVVTVLTAYLLRADADIAGIRRLAARHAQAHGWIPFDVALLGAMPVERSEAHGMVAHVPTVAAASRPAPDGWPAAWCAATPAVHAPVGGLCPWLGRGWDYVCDPRPESRVLVDGLEVYASEIERTGFTVFRRGLGKALARTWRLDGK</sequence>
<dbReference type="Proteomes" id="UP000240505">
    <property type="component" value="Chromosome"/>
</dbReference>
<feature type="compositionally biased region" description="Low complexity" evidence="1">
    <location>
        <begin position="256"/>
        <end position="274"/>
    </location>
</feature>
<evidence type="ECO:0000313" key="3">
    <source>
        <dbReference type="Proteomes" id="UP000240505"/>
    </source>
</evidence>
<protein>
    <recommendedName>
        <fullName evidence="4">Caspase family protein</fullName>
    </recommendedName>
</protein>
<evidence type="ECO:0000313" key="2">
    <source>
        <dbReference type="EMBL" id="AVR97184.1"/>
    </source>
</evidence>
<accession>A0A2R4CC15</accession>
<dbReference type="AlphaFoldDB" id="A0A2R4CC15"/>
<evidence type="ECO:0008006" key="4">
    <source>
        <dbReference type="Google" id="ProtNLM"/>
    </source>
</evidence>
<feature type="region of interest" description="Disordered" evidence="1">
    <location>
        <begin position="246"/>
        <end position="276"/>
    </location>
</feature>
<organism evidence="2 3">
    <name type="scientific">Pseudoduganella armeniaca</name>
    <dbReference type="NCBI Taxonomy" id="2072590"/>
    <lineage>
        <taxon>Bacteria</taxon>
        <taxon>Pseudomonadati</taxon>
        <taxon>Pseudomonadota</taxon>
        <taxon>Betaproteobacteria</taxon>
        <taxon>Burkholderiales</taxon>
        <taxon>Oxalobacteraceae</taxon>
        <taxon>Telluria group</taxon>
        <taxon>Pseudoduganella</taxon>
    </lineage>
</organism>
<proteinExistence type="predicted"/>
<keyword evidence="3" id="KW-1185">Reference proteome</keyword>
<name>A0A2R4CC15_9BURK</name>
<dbReference type="KEGG" id="masz:C9I28_17210"/>
<reference evidence="2 3" key="1">
    <citation type="submission" date="2018-03" db="EMBL/GenBank/DDBJ databases">
        <title>Massilia armeniaca sp. nov., isolated from desert soil.</title>
        <authorList>
            <person name="Huang H."/>
            <person name="Ren M."/>
        </authorList>
    </citation>
    <scope>NUCLEOTIDE SEQUENCE [LARGE SCALE GENOMIC DNA]</scope>
    <source>
        <strain evidence="2 3">ZMN-3</strain>
    </source>
</reference>
<evidence type="ECO:0000256" key="1">
    <source>
        <dbReference type="SAM" id="MobiDB-lite"/>
    </source>
</evidence>
<dbReference type="EMBL" id="CP028324">
    <property type="protein sequence ID" value="AVR97184.1"/>
    <property type="molecule type" value="Genomic_DNA"/>
</dbReference>